<dbReference type="RefSeq" id="WP_381527691.1">
    <property type="nucleotide sequence ID" value="NZ_JBHULN010000025.1"/>
</dbReference>
<organism evidence="3 4">
    <name type="scientific">Spirosoma soli</name>
    <dbReference type="NCBI Taxonomy" id="1770529"/>
    <lineage>
        <taxon>Bacteria</taxon>
        <taxon>Pseudomonadati</taxon>
        <taxon>Bacteroidota</taxon>
        <taxon>Cytophagia</taxon>
        <taxon>Cytophagales</taxon>
        <taxon>Cytophagaceae</taxon>
        <taxon>Spirosoma</taxon>
    </lineage>
</organism>
<dbReference type="Proteomes" id="UP001597469">
    <property type="component" value="Unassembled WGS sequence"/>
</dbReference>
<dbReference type="Gene3D" id="3.40.10.10">
    <property type="entry name" value="DNA Methylphosphotriester Repair Domain"/>
    <property type="match status" value="1"/>
</dbReference>
<reference evidence="4" key="1">
    <citation type="journal article" date="2019" name="Int. J. Syst. Evol. Microbiol.">
        <title>The Global Catalogue of Microorganisms (GCM) 10K type strain sequencing project: providing services to taxonomists for standard genome sequencing and annotation.</title>
        <authorList>
            <consortium name="The Broad Institute Genomics Platform"/>
            <consortium name="The Broad Institute Genome Sequencing Center for Infectious Disease"/>
            <person name="Wu L."/>
            <person name="Ma J."/>
        </authorList>
    </citation>
    <scope>NUCLEOTIDE SEQUENCE [LARGE SCALE GENOMIC DNA]</scope>
    <source>
        <strain evidence="4">KCTC 42805</strain>
    </source>
</reference>
<dbReference type="InterPro" id="IPR035451">
    <property type="entry name" value="Ada-like_dom_sf"/>
</dbReference>
<gene>
    <name evidence="3" type="ORF">ACFSUS_26545</name>
</gene>
<dbReference type="Pfam" id="PF02805">
    <property type="entry name" value="Ada_Zn_binding"/>
    <property type="match status" value="1"/>
</dbReference>
<protein>
    <submittedName>
        <fullName evidence="3">Ada metal-binding domain-containing protein</fullName>
    </submittedName>
</protein>
<evidence type="ECO:0000313" key="4">
    <source>
        <dbReference type="Proteomes" id="UP001597469"/>
    </source>
</evidence>
<evidence type="ECO:0000259" key="2">
    <source>
        <dbReference type="Pfam" id="PF02805"/>
    </source>
</evidence>
<sequence>MIRHTALEKTELHRLFRTKQLTLGGNRTLRIYGRLDCRAGKRMKAENRVFFADESEALMNGYRPCAVCLPARYREWRRSQ</sequence>
<name>A0ABW5MF91_9BACT</name>
<dbReference type="EMBL" id="JBHULN010000025">
    <property type="protein sequence ID" value="MFD2574222.1"/>
    <property type="molecule type" value="Genomic_DNA"/>
</dbReference>
<proteinExistence type="predicted"/>
<evidence type="ECO:0000313" key="3">
    <source>
        <dbReference type="EMBL" id="MFD2574222.1"/>
    </source>
</evidence>
<feature type="domain" description="Ada DNA repair metal-binding" evidence="2">
    <location>
        <begin position="24"/>
        <end position="70"/>
    </location>
</feature>
<dbReference type="InterPro" id="IPR004026">
    <property type="entry name" value="Ada_DNA_repair_Zn-bd"/>
</dbReference>
<evidence type="ECO:0000256" key="1">
    <source>
        <dbReference type="ARBA" id="ARBA00023159"/>
    </source>
</evidence>
<comment type="caution">
    <text evidence="3">The sequence shown here is derived from an EMBL/GenBank/DDBJ whole genome shotgun (WGS) entry which is preliminary data.</text>
</comment>
<keyword evidence="4" id="KW-1185">Reference proteome</keyword>
<keyword evidence="1" id="KW-0010">Activator</keyword>
<accession>A0ABW5MF91</accession>
<dbReference type="SUPFAM" id="SSF57884">
    <property type="entry name" value="Ada DNA repair protein, N-terminal domain (N-Ada 10)"/>
    <property type="match status" value="1"/>
</dbReference>